<dbReference type="Pfam" id="PF00581">
    <property type="entry name" value="Rhodanese"/>
    <property type="match status" value="2"/>
</dbReference>
<dbReference type="Gene3D" id="3.40.250.10">
    <property type="entry name" value="Rhodanese-like domain"/>
    <property type="match status" value="2"/>
</dbReference>
<evidence type="ECO:0000313" key="5">
    <source>
        <dbReference type="Proteomes" id="UP000807785"/>
    </source>
</evidence>
<dbReference type="InterPro" id="IPR051126">
    <property type="entry name" value="Thiosulfate_sulfurtransferase"/>
</dbReference>
<evidence type="ECO:0000259" key="3">
    <source>
        <dbReference type="PROSITE" id="PS50206"/>
    </source>
</evidence>
<dbReference type="Proteomes" id="UP000807785">
    <property type="component" value="Unassembled WGS sequence"/>
</dbReference>
<gene>
    <name evidence="4" type="ORF">IPH26_01165</name>
</gene>
<feature type="domain" description="Rhodanese" evidence="3">
    <location>
        <begin position="170"/>
        <end position="295"/>
    </location>
</feature>
<keyword evidence="2" id="KW-0732">Signal</keyword>
<protein>
    <submittedName>
        <fullName evidence="4">Sulfurtransferase</fullName>
    </submittedName>
</protein>
<dbReference type="InterPro" id="IPR001763">
    <property type="entry name" value="Rhodanese-like_dom"/>
</dbReference>
<dbReference type="PANTHER" id="PTHR43855:SF1">
    <property type="entry name" value="THIOSULFATE SULFURTRANSFERASE"/>
    <property type="match status" value="1"/>
</dbReference>
<keyword evidence="1" id="KW-0677">Repeat</keyword>
<feature type="chain" id="PRO_5038658738" evidence="2">
    <location>
        <begin position="21"/>
        <end position="335"/>
    </location>
</feature>
<dbReference type="PROSITE" id="PS50206">
    <property type="entry name" value="RHODANESE_3"/>
    <property type="match status" value="2"/>
</dbReference>
<proteinExistence type="predicted"/>
<dbReference type="SUPFAM" id="SSF52821">
    <property type="entry name" value="Rhodanese/Cell cycle control phosphatase"/>
    <property type="match status" value="2"/>
</dbReference>
<evidence type="ECO:0000256" key="2">
    <source>
        <dbReference type="SAM" id="SignalP"/>
    </source>
</evidence>
<dbReference type="EMBL" id="JADJEV010000001">
    <property type="protein sequence ID" value="MBK6971621.1"/>
    <property type="molecule type" value="Genomic_DNA"/>
</dbReference>
<dbReference type="CDD" id="cd01449">
    <property type="entry name" value="TST_Repeat_2"/>
    <property type="match status" value="1"/>
</dbReference>
<dbReference type="SMART" id="SM00450">
    <property type="entry name" value="RHOD"/>
    <property type="match status" value="2"/>
</dbReference>
<reference evidence="4" key="1">
    <citation type="submission" date="2020-10" db="EMBL/GenBank/DDBJ databases">
        <title>Connecting structure to function with the recovery of over 1000 high-quality activated sludge metagenome-assembled genomes encoding full-length rRNA genes using long-read sequencing.</title>
        <authorList>
            <person name="Singleton C.M."/>
            <person name="Petriglieri F."/>
            <person name="Kristensen J.M."/>
            <person name="Kirkegaard R.H."/>
            <person name="Michaelsen T.Y."/>
            <person name="Andersen M.H."/>
            <person name="Karst S.M."/>
            <person name="Dueholm M.S."/>
            <person name="Nielsen P.H."/>
            <person name="Albertsen M."/>
        </authorList>
    </citation>
    <scope>NUCLEOTIDE SEQUENCE</scope>
    <source>
        <strain evidence="4">Bjer_18-Q3-R1-45_BAT3C.347</strain>
    </source>
</reference>
<feature type="domain" description="Rhodanese" evidence="3">
    <location>
        <begin position="33"/>
        <end position="140"/>
    </location>
</feature>
<evidence type="ECO:0000313" key="4">
    <source>
        <dbReference type="EMBL" id="MBK6971621.1"/>
    </source>
</evidence>
<dbReference type="InterPro" id="IPR001307">
    <property type="entry name" value="Thiosulphate_STrfase_CS"/>
</dbReference>
<dbReference type="PROSITE" id="PS00380">
    <property type="entry name" value="RHODANESE_1"/>
    <property type="match status" value="1"/>
</dbReference>
<dbReference type="GO" id="GO:0004792">
    <property type="term" value="F:thiosulfate-cyanide sulfurtransferase activity"/>
    <property type="evidence" value="ECO:0007669"/>
    <property type="project" value="InterPro"/>
</dbReference>
<name>A0A9D7HPS8_9PROT</name>
<sequence>MSRWILVTLVLMLSSAAARAAVIVDAAFVQQAIEREALIWDVRAKSDFRKGHIPGAISIGEAASELRDPNSEDFIAQPEIEEILGNAGIDPAKEIVVYGWRGSTSPHFARYLLSYFGARQVYVFHDGFEGWREAGGPSSIDDTKRTPLKLALKATPERALTTREVIARVGRQDVQIIDARTPQEFFGEDIRALRGGHVPGAINIPYEQNWRDPLTQQKLARHQVRDSSGMRLKNAEQLRKLYAALDPVKETVVMCQSGVRAAQTASVLQDLGFRNVKVYDSSWLGYAAKLDAPADNEVFLNVGQMNQRLRELAGRVEDLEKQVQQQSKPATCMNC</sequence>
<dbReference type="AlphaFoldDB" id="A0A9D7HPS8"/>
<organism evidence="4 5">
    <name type="scientific">Candidatus Methylophosphatis roskildensis</name>
    <dbReference type="NCBI Taxonomy" id="2899263"/>
    <lineage>
        <taxon>Bacteria</taxon>
        <taxon>Pseudomonadati</taxon>
        <taxon>Pseudomonadota</taxon>
        <taxon>Betaproteobacteria</taxon>
        <taxon>Nitrosomonadales</taxon>
        <taxon>Sterolibacteriaceae</taxon>
        <taxon>Candidatus Methylophosphatis</taxon>
    </lineage>
</organism>
<evidence type="ECO:0000256" key="1">
    <source>
        <dbReference type="ARBA" id="ARBA00022737"/>
    </source>
</evidence>
<comment type="caution">
    <text evidence="4">The sequence shown here is derived from an EMBL/GenBank/DDBJ whole genome shotgun (WGS) entry which is preliminary data.</text>
</comment>
<dbReference type="PANTHER" id="PTHR43855">
    <property type="entry name" value="THIOSULFATE SULFURTRANSFERASE"/>
    <property type="match status" value="1"/>
</dbReference>
<feature type="signal peptide" evidence="2">
    <location>
        <begin position="1"/>
        <end position="20"/>
    </location>
</feature>
<dbReference type="InterPro" id="IPR036873">
    <property type="entry name" value="Rhodanese-like_dom_sf"/>
</dbReference>
<accession>A0A9D7HPS8</accession>